<evidence type="ECO:0000256" key="3">
    <source>
        <dbReference type="ARBA" id="ARBA00006678"/>
    </source>
</evidence>
<organism evidence="12 13">
    <name type="scientific">Bugula neritina</name>
    <name type="common">Brown bryozoan</name>
    <name type="synonym">Sertularia neritina</name>
    <dbReference type="NCBI Taxonomy" id="10212"/>
    <lineage>
        <taxon>Eukaryota</taxon>
        <taxon>Metazoa</taxon>
        <taxon>Spiralia</taxon>
        <taxon>Lophotrochozoa</taxon>
        <taxon>Bryozoa</taxon>
        <taxon>Gymnolaemata</taxon>
        <taxon>Cheilostomatida</taxon>
        <taxon>Flustrina</taxon>
        <taxon>Buguloidea</taxon>
        <taxon>Bugulidae</taxon>
        <taxon>Bugula</taxon>
    </lineage>
</organism>
<dbReference type="InterPro" id="IPR015847">
    <property type="entry name" value="ExoRNase_PH_dom2"/>
</dbReference>
<dbReference type="SUPFAM" id="SSF55666">
    <property type="entry name" value="Ribonuclease PH domain 2-like"/>
    <property type="match status" value="1"/>
</dbReference>
<dbReference type="GO" id="GO:0000176">
    <property type="term" value="C:nuclear exosome (RNase complex)"/>
    <property type="evidence" value="ECO:0007669"/>
    <property type="project" value="TreeGrafter"/>
</dbReference>
<dbReference type="Pfam" id="PF03725">
    <property type="entry name" value="RNase_PH_C"/>
    <property type="match status" value="1"/>
</dbReference>
<dbReference type="GO" id="GO:0071028">
    <property type="term" value="P:nuclear mRNA surveillance"/>
    <property type="evidence" value="ECO:0007669"/>
    <property type="project" value="TreeGrafter"/>
</dbReference>
<comment type="caution">
    <text evidence="12">The sequence shown here is derived from an EMBL/GenBank/DDBJ whole genome shotgun (WGS) entry which is preliminary data.</text>
</comment>
<dbReference type="Gene3D" id="3.30.230.70">
    <property type="entry name" value="GHMP Kinase, N-terminal domain"/>
    <property type="match status" value="1"/>
</dbReference>
<dbReference type="CDD" id="cd11369">
    <property type="entry name" value="RNase_PH_RRP43"/>
    <property type="match status" value="1"/>
</dbReference>
<comment type="similarity">
    <text evidence="3">Belongs to the RNase PH family.</text>
</comment>
<keyword evidence="13" id="KW-1185">Reference proteome</keyword>
<name>A0A7J7J6E2_BUGNE</name>
<gene>
    <name evidence="12" type="ORF">EB796_020217</name>
</gene>
<dbReference type="InterPro" id="IPR027408">
    <property type="entry name" value="PNPase/RNase_PH_dom_sf"/>
</dbReference>
<dbReference type="GO" id="GO:0034475">
    <property type="term" value="P:U4 snRNA 3'-end processing"/>
    <property type="evidence" value="ECO:0007669"/>
    <property type="project" value="TreeGrafter"/>
</dbReference>
<reference evidence="12" key="1">
    <citation type="submission" date="2020-06" db="EMBL/GenBank/DDBJ databases">
        <title>Draft genome of Bugula neritina, a colonial animal packing powerful symbionts and potential medicines.</title>
        <authorList>
            <person name="Rayko M."/>
        </authorList>
    </citation>
    <scope>NUCLEOTIDE SEQUENCE [LARGE SCALE GENOMIC DNA]</scope>
    <source>
        <strain evidence="12">Kwan_BN1</strain>
    </source>
</reference>
<evidence type="ECO:0000256" key="2">
    <source>
        <dbReference type="ARBA" id="ARBA00004604"/>
    </source>
</evidence>
<keyword evidence="4" id="KW-0963">Cytoplasm</keyword>
<dbReference type="PANTHER" id="PTHR11097">
    <property type="entry name" value="EXOSOME COMPLEX EXONUCLEASE RIBOSOMAL RNA PROCESSING PROTEIN"/>
    <property type="match status" value="1"/>
</dbReference>
<evidence type="ECO:0000313" key="13">
    <source>
        <dbReference type="Proteomes" id="UP000593567"/>
    </source>
</evidence>
<evidence type="ECO:0000256" key="6">
    <source>
        <dbReference type="ARBA" id="ARBA00022835"/>
    </source>
</evidence>
<proteinExistence type="inferred from homology"/>
<dbReference type="InterPro" id="IPR033196">
    <property type="entry name" value="Rrp43"/>
</dbReference>
<dbReference type="EMBL" id="VXIV02003028">
    <property type="protein sequence ID" value="KAF6021477.1"/>
    <property type="molecule type" value="Genomic_DNA"/>
</dbReference>
<evidence type="ECO:0000259" key="11">
    <source>
        <dbReference type="Pfam" id="PF03725"/>
    </source>
</evidence>
<feature type="domain" description="Exoribonuclease phosphorolytic" evidence="11">
    <location>
        <begin position="193"/>
        <end position="259"/>
    </location>
</feature>
<dbReference type="GO" id="GO:0071038">
    <property type="term" value="P:TRAMP-dependent tRNA surveillance pathway"/>
    <property type="evidence" value="ECO:0007669"/>
    <property type="project" value="TreeGrafter"/>
</dbReference>
<dbReference type="GO" id="GO:0035925">
    <property type="term" value="F:mRNA 3'-UTR AU-rich region binding"/>
    <property type="evidence" value="ECO:0007669"/>
    <property type="project" value="TreeGrafter"/>
</dbReference>
<dbReference type="AlphaFoldDB" id="A0A7J7J6E2"/>
<dbReference type="GO" id="GO:0005730">
    <property type="term" value="C:nucleolus"/>
    <property type="evidence" value="ECO:0007669"/>
    <property type="project" value="UniProtKB-SubCell"/>
</dbReference>
<keyword evidence="7" id="KW-0694">RNA-binding</keyword>
<dbReference type="GO" id="GO:0016075">
    <property type="term" value="P:rRNA catabolic process"/>
    <property type="evidence" value="ECO:0007669"/>
    <property type="project" value="TreeGrafter"/>
</dbReference>
<dbReference type="InterPro" id="IPR020568">
    <property type="entry name" value="Ribosomal_Su5_D2-typ_SF"/>
</dbReference>
<keyword evidence="8" id="KW-0539">Nucleus</keyword>
<evidence type="ECO:0000256" key="9">
    <source>
        <dbReference type="ARBA" id="ARBA00030617"/>
    </source>
</evidence>
<dbReference type="PANTHER" id="PTHR11097:SF9">
    <property type="entry name" value="EXOSOME COMPLEX COMPONENT RRP43"/>
    <property type="match status" value="1"/>
</dbReference>
<sequence length="273" mass="29733">MSAANEVRAYQRKEYLLKFLEQDVRPDNRGLGDTREAKLTLGAISTADGSAMVKLGHTVAVCGIKAEITRPPTDKPDSGVIIANVQLPAMCAPEFKSGPPSEKAQVLSDFVQQVLLDTGMIDRTQLCIESGLHCWILYCDVICCNYDGNIRDAVLLAAVSALKDVSLPMAQYDAEQENLTIDKDRKRQLTLSCMPVSLSFTLFDDAVLLVDPTHEEETVCQGQITVITSGGDSICSVSKHGGASLNPEQLTLCISKAKQRWCDISKLMTSNHL</sequence>
<accession>A0A7J7J6E2</accession>
<protein>
    <recommendedName>
        <fullName evidence="9">Ribosomal RNA-processing protein 43</fullName>
    </recommendedName>
</protein>
<evidence type="ECO:0000256" key="5">
    <source>
        <dbReference type="ARBA" id="ARBA00022552"/>
    </source>
</evidence>
<keyword evidence="5" id="KW-0698">rRNA processing</keyword>
<evidence type="ECO:0000259" key="10">
    <source>
        <dbReference type="Pfam" id="PF01138"/>
    </source>
</evidence>
<dbReference type="InterPro" id="IPR036345">
    <property type="entry name" value="ExoRNase_PH_dom2_sf"/>
</dbReference>
<keyword evidence="6" id="KW-0271">Exosome</keyword>
<evidence type="ECO:0000256" key="1">
    <source>
        <dbReference type="ARBA" id="ARBA00004496"/>
    </source>
</evidence>
<comment type="subcellular location">
    <subcellularLocation>
        <location evidence="1">Cytoplasm</location>
    </subcellularLocation>
    <subcellularLocation>
        <location evidence="2">Nucleus</location>
        <location evidence="2">Nucleolus</location>
    </subcellularLocation>
</comment>
<dbReference type="GO" id="GO:0034473">
    <property type="term" value="P:U1 snRNA 3'-end processing"/>
    <property type="evidence" value="ECO:0007669"/>
    <property type="project" value="TreeGrafter"/>
</dbReference>
<dbReference type="FunFam" id="3.30.230.70:FF:000017">
    <property type="entry name" value="Exosome complex component Rrp42"/>
    <property type="match status" value="1"/>
</dbReference>
<dbReference type="GO" id="GO:0071035">
    <property type="term" value="P:nuclear polyadenylation-dependent rRNA catabolic process"/>
    <property type="evidence" value="ECO:0007669"/>
    <property type="project" value="TreeGrafter"/>
</dbReference>
<evidence type="ECO:0000256" key="4">
    <source>
        <dbReference type="ARBA" id="ARBA00022490"/>
    </source>
</evidence>
<dbReference type="GO" id="GO:0034476">
    <property type="term" value="P:U5 snRNA 3'-end processing"/>
    <property type="evidence" value="ECO:0007669"/>
    <property type="project" value="TreeGrafter"/>
</dbReference>
<dbReference type="OrthoDB" id="45882at2759"/>
<dbReference type="GO" id="GO:0000467">
    <property type="term" value="P:exonucleolytic trimming to generate mature 3'-end of 5.8S rRNA from tricistronic rRNA transcript (SSU-rRNA, 5.8S rRNA, LSU-rRNA)"/>
    <property type="evidence" value="ECO:0007669"/>
    <property type="project" value="TreeGrafter"/>
</dbReference>
<dbReference type="InterPro" id="IPR050590">
    <property type="entry name" value="Exosome_comp_Rrp42_subfam"/>
</dbReference>
<feature type="domain" description="Exoribonuclease phosphorolytic" evidence="10">
    <location>
        <begin position="34"/>
        <end position="168"/>
    </location>
</feature>
<evidence type="ECO:0000256" key="8">
    <source>
        <dbReference type="ARBA" id="ARBA00023242"/>
    </source>
</evidence>
<dbReference type="GO" id="GO:0000177">
    <property type="term" value="C:cytoplasmic exosome (RNase complex)"/>
    <property type="evidence" value="ECO:0007669"/>
    <property type="project" value="TreeGrafter"/>
</dbReference>
<evidence type="ECO:0000256" key="7">
    <source>
        <dbReference type="ARBA" id="ARBA00022884"/>
    </source>
</evidence>
<dbReference type="Pfam" id="PF01138">
    <property type="entry name" value="RNase_PH"/>
    <property type="match status" value="1"/>
</dbReference>
<dbReference type="InterPro" id="IPR001247">
    <property type="entry name" value="ExoRNase_PH_dom1"/>
</dbReference>
<dbReference type="Proteomes" id="UP000593567">
    <property type="component" value="Unassembled WGS sequence"/>
</dbReference>
<evidence type="ECO:0000313" key="12">
    <source>
        <dbReference type="EMBL" id="KAF6021477.1"/>
    </source>
</evidence>
<dbReference type="SUPFAM" id="SSF54211">
    <property type="entry name" value="Ribosomal protein S5 domain 2-like"/>
    <property type="match status" value="1"/>
</dbReference>